<accession>A0A9E7L4K0</accession>
<protein>
    <submittedName>
        <fullName evidence="1">Uncharacterized protein</fullName>
    </submittedName>
</protein>
<dbReference type="AlphaFoldDB" id="A0A9E7L4K0"/>
<proteinExistence type="predicted"/>
<evidence type="ECO:0000313" key="2">
    <source>
        <dbReference type="Proteomes" id="UP001055439"/>
    </source>
</evidence>
<organism evidence="1 2">
    <name type="scientific">Musa troglodytarum</name>
    <name type="common">fe'i banana</name>
    <dbReference type="NCBI Taxonomy" id="320322"/>
    <lineage>
        <taxon>Eukaryota</taxon>
        <taxon>Viridiplantae</taxon>
        <taxon>Streptophyta</taxon>
        <taxon>Embryophyta</taxon>
        <taxon>Tracheophyta</taxon>
        <taxon>Spermatophyta</taxon>
        <taxon>Magnoliopsida</taxon>
        <taxon>Liliopsida</taxon>
        <taxon>Zingiberales</taxon>
        <taxon>Musaceae</taxon>
        <taxon>Musa</taxon>
    </lineage>
</organism>
<keyword evidence="2" id="KW-1185">Reference proteome</keyword>
<dbReference type="Proteomes" id="UP001055439">
    <property type="component" value="Chromosome 9"/>
</dbReference>
<name>A0A9E7L4K0_9LILI</name>
<dbReference type="EMBL" id="CP097511">
    <property type="protein sequence ID" value="URE45743.1"/>
    <property type="molecule type" value="Genomic_DNA"/>
</dbReference>
<evidence type="ECO:0000313" key="1">
    <source>
        <dbReference type="EMBL" id="URE45743.1"/>
    </source>
</evidence>
<dbReference type="OrthoDB" id="10554646at2759"/>
<sequence>MDEGFSTTRAGTVSGRWNPTAEQGDELCAFVCEFFAGQAEEGMRKASKDKTGAKVGGVGGAKQGLHPIFGMWGTSAMIRITRTRPQVLQRKIAGSAANRGVCMTSLARPPGRGVEELDAVFDGLRQVSLLRSSEPLWSHAGRNLGRWLSPASGDEV</sequence>
<reference evidence="1" key="1">
    <citation type="submission" date="2022-05" db="EMBL/GenBank/DDBJ databases">
        <title>The Musa troglodytarum L. genome provides insights into the mechanism of non-climacteric behaviour and enrichment of carotenoids.</title>
        <authorList>
            <person name="Wang J."/>
        </authorList>
    </citation>
    <scope>NUCLEOTIDE SEQUENCE</scope>
    <source>
        <tissue evidence="1">Leaf</tissue>
    </source>
</reference>
<gene>
    <name evidence="1" type="ORF">MUK42_24948</name>
</gene>